<protein>
    <submittedName>
        <fullName evidence="7">Rhombosortase</fullName>
        <ecNumber evidence="7">3.4.21.-</ecNumber>
    </submittedName>
</protein>
<evidence type="ECO:0000313" key="7">
    <source>
        <dbReference type="EMBL" id="TXK81814.1"/>
    </source>
</evidence>
<dbReference type="OrthoDB" id="196054at2"/>
<proteinExistence type="predicted"/>
<comment type="caution">
    <text evidence="7">The sequence shown here is derived from an EMBL/GenBank/DDBJ whole genome shotgun (WGS) entry which is preliminary data.</text>
</comment>
<dbReference type="EC" id="3.4.21.-" evidence="7"/>
<dbReference type="AlphaFoldDB" id="A0A5C8LZS2"/>
<feature type="transmembrane region" description="Helical" evidence="5">
    <location>
        <begin position="61"/>
        <end position="79"/>
    </location>
</feature>
<evidence type="ECO:0000256" key="3">
    <source>
        <dbReference type="ARBA" id="ARBA00022989"/>
    </source>
</evidence>
<dbReference type="GO" id="GO:0016020">
    <property type="term" value="C:membrane"/>
    <property type="evidence" value="ECO:0007669"/>
    <property type="project" value="UniProtKB-SubCell"/>
</dbReference>
<dbReference type="Gene3D" id="1.20.1540.10">
    <property type="entry name" value="Rhomboid-like"/>
    <property type="match status" value="1"/>
</dbReference>
<evidence type="ECO:0000259" key="6">
    <source>
        <dbReference type="Pfam" id="PF01694"/>
    </source>
</evidence>
<name>A0A5C8LZS2_9GAMM</name>
<gene>
    <name evidence="7" type="primary">rrtA</name>
    <name evidence="7" type="ORF">FU839_06385</name>
</gene>
<dbReference type="InterPro" id="IPR022764">
    <property type="entry name" value="Peptidase_S54_rhomboid_dom"/>
</dbReference>
<dbReference type="SUPFAM" id="SSF144091">
    <property type="entry name" value="Rhomboid-like"/>
    <property type="match status" value="1"/>
</dbReference>
<accession>A0A5C8LZS2</accession>
<dbReference type="EMBL" id="VRLR01000003">
    <property type="protein sequence ID" value="TXK81814.1"/>
    <property type="molecule type" value="Genomic_DNA"/>
</dbReference>
<comment type="subcellular location">
    <subcellularLocation>
        <location evidence="1">Membrane</location>
        <topology evidence="1">Multi-pass membrane protein</topology>
    </subcellularLocation>
</comment>
<dbReference type="GO" id="GO:0004252">
    <property type="term" value="F:serine-type endopeptidase activity"/>
    <property type="evidence" value="ECO:0007669"/>
    <property type="project" value="InterPro"/>
</dbReference>
<reference evidence="7 8" key="1">
    <citation type="submission" date="2019-08" db="EMBL/GenBank/DDBJ databases">
        <title>Draft genome analysis of Rheinheimera tangshanensis isolated from the roots of fresh rice plants (Oryza sativa).</title>
        <authorList>
            <person name="Yu Q."/>
            <person name="Qi Y."/>
            <person name="Zhang H."/>
            <person name="Pu J."/>
        </authorList>
    </citation>
    <scope>NUCLEOTIDE SEQUENCE [LARGE SCALE GENOMIC DNA]</scope>
    <source>
        <strain evidence="7 8">JA3-B52</strain>
    </source>
</reference>
<feature type="transmembrane region" description="Helical" evidence="5">
    <location>
        <begin position="12"/>
        <end position="29"/>
    </location>
</feature>
<evidence type="ECO:0000256" key="5">
    <source>
        <dbReference type="SAM" id="Phobius"/>
    </source>
</evidence>
<feature type="transmembrane region" description="Helical" evidence="5">
    <location>
        <begin position="137"/>
        <end position="153"/>
    </location>
</feature>
<keyword evidence="4 5" id="KW-0472">Membrane</keyword>
<dbReference type="NCBIfam" id="TIGR03902">
    <property type="entry name" value="rhom_GG_sort"/>
    <property type="match status" value="1"/>
</dbReference>
<dbReference type="InterPro" id="IPR035952">
    <property type="entry name" value="Rhomboid-like_sf"/>
</dbReference>
<evidence type="ECO:0000256" key="4">
    <source>
        <dbReference type="ARBA" id="ARBA00023136"/>
    </source>
</evidence>
<feature type="domain" description="Peptidase S54 rhomboid" evidence="6">
    <location>
        <begin position="45"/>
        <end position="189"/>
    </location>
</feature>
<dbReference type="InterPro" id="IPR023826">
    <property type="entry name" value="Rhom-like_SP_proteobac"/>
</dbReference>
<organism evidence="7 8">
    <name type="scientific">Rheinheimera tangshanensis</name>
    <dbReference type="NCBI Taxonomy" id="400153"/>
    <lineage>
        <taxon>Bacteria</taxon>
        <taxon>Pseudomonadati</taxon>
        <taxon>Pseudomonadota</taxon>
        <taxon>Gammaproteobacteria</taxon>
        <taxon>Chromatiales</taxon>
        <taxon>Chromatiaceae</taxon>
        <taxon>Rheinheimera</taxon>
    </lineage>
</organism>
<dbReference type="Proteomes" id="UP000321814">
    <property type="component" value="Unassembled WGS sequence"/>
</dbReference>
<keyword evidence="8" id="KW-1185">Reference proteome</keyword>
<sequence length="202" mass="22761">MVLMNFRALSSFQFGLLAFFLLLVALHFLPEQLRSVLEYHRAQPEQIWRALTGHLLHSNHWHLAMNLAALVLTLMLHQLYYSLKSFTLLLIFGCLGISVLLYLLSPDIQIYVGLSGWLHCFITVGALLDINHKIQSGWLILFGVFAKVAYEHYQGPDAELAALIEANVAIDAHLYGVVCGLLLGLLFVRLINTTPLKNQPQL</sequence>
<feature type="transmembrane region" description="Helical" evidence="5">
    <location>
        <begin position="173"/>
        <end position="191"/>
    </location>
</feature>
<keyword evidence="7" id="KW-0378">Hydrolase</keyword>
<keyword evidence="3 5" id="KW-1133">Transmembrane helix</keyword>
<feature type="transmembrane region" description="Helical" evidence="5">
    <location>
        <begin position="86"/>
        <end position="104"/>
    </location>
</feature>
<evidence type="ECO:0000313" key="8">
    <source>
        <dbReference type="Proteomes" id="UP000321814"/>
    </source>
</evidence>
<dbReference type="Pfam" id="PF01694">
    <property type="entry name" value="Rhomboid"/>
    <property type="match status" value="1"/>
</dbReference>
<feature type="transmembrane region" description="Helical" evidence="5">
    <location>
        <begin position="110"/>
        <end position="130"/>
    </location>
</feature>
<evidence type="ECO:0000256" key="2">
    <source>
        <dbReference type="ARBA" id="ARBA00022692"/>
    </source>
</evidence>
<evidence type="ECO:0000256" key="1">
    <source>
        <dbReference type="ARBA" id="ARBA00004141"/>
    </source>
</evidence>
<keyword evidence="2 5" id="KW-0812">Transmembrane</keyword>